<evidence type="ECO:0000313" key="1">
    <source>
        <dbReference type="EMBL" id="CAD5121657.1"/>
    </source>
</evidence>
<accession>A0A7I8VZ94</accession>
<evidence type="ECO:0000313" key="2">
    <source>
        <dbReference type="Proteomes" id="UP000549394"/>
    </source>
</evidence>
<keyword evidence="2" id="KW-1185">Reference proteome</keyword>
<dbReference type="EMBL" id="CAJFCJ010000014">
    <property type="protein sequence ID" value="CAD5121657.1"/>
    <property type="molecule type" value="Genomic_DNA"/>
</dbReference>
<protein>
    <submittedName>
        <fullName evidence="1">DgyrCDS10149</fullName>
    </submittedName>
</protein>
<organism evidence="1 2">
    <name type="scientific">Dimorphilus gyrociliatus</name>
    <dbReference type="NCBI Taxonomy" id="2664684"/>
    <lineage>
        <taxon>Eukaryota</taxon>
        <taxon>Metazoa</taxon>
        <taxon>Spiralia</taxon>
        <taxon>Lophotrochozoa</taxon>
        <taxon>Annelida</taxon>
        <taxon>Polychaeta</taxon>
        <taxon>Polychaeta incertae sedis</taxon>
        <taxon>Dinophilidae</taxon>
        <taxon>Dimorphilus</taxon>
    </lineage>
</organism>
<dbReference type="AlphaFoldDB" id="A0A7I8VZ94"/>
<dbReference type="Proteomes" id="UP000549394">
    <property type="component" value="Unassembled WGS sequence"/>
</dbReference>
<sequence>MLNVVDDLLFKVAYTGNNLVIAKSGIAAINVQLKKDIDSINLVIEKSMKTKNVKLIFNSKNFTSKGDYFFFKNPLISNKFERKLSILALSDSNLFKTHESFPIVSRIVKLKFSRETNQTELEHDEKDNDNDENIKIEAYIEVDKNKLDKISQKNKMPKRIRMINFKFKCSEYNHKEKRWKKLARAVLSDGKVKCTCKLNSYFAVQTSLKLKGNTEMENGSLLKVNHLKYLIQ</sequence>
<name>A0A7I8VZ94_9ANNE</name>
<reference evidence="1 2" key="1">
    <citation type="submission" date="2020-08" db="EMBL/GenBank/DDBJ databases">
        <authorList>
            <person name="Hejnol A."/>
        </authorList>
    </citation>
    <scope>NUCLEOTIDE SEQUENCE [LARGE SCALE GENOMIC DNA]</scope>
</reference>
<gene>
    <name evidence="1" type="ORF">DGYR_LOCUS9578</name>
</gene>
<proteinExistence type="predicted"/>
<comment type="caution">
    <text evidence="1">The sequence shown here is derived from an EMBL/GenBank/DDBJ whole genome shotgun (WGS) entry which is preliminary data.</text>
</comment>